<accession>A0A7X8XYZ6</accession>
<dbReference type="Gene3D" id="2.40.160.20">
    <property type="match status" value="1"/>
</dbReference>
<evidence type="ECO:0000313" key="2">
    <source>
        <dbReference type="EMBL" id="NLR94681.1"/>
    </source>
</evidence>
<comment type="caution">
    <text evidence="2">The sequence shown here is derived from an EMBL/GenBank/DDBJ whole genome shotgun (WGS) entry which is preliminary data.</text>
</comment>
<reference evidence="2 3" key="1">
    <citation type="submission" date="2020-04" db="EMBL/GenBank/DDBJ databases">
        <title>Flammeovirga sp. SR4, a novel species isolated from seawater.</title>
        <authorList>
            <person name="Wang X."/>
        </authorList>
    </citation>
    <scope>NUCLEOTIDE SEQUENCE [LARGE SCALE GENOMIC DNA]</scope>
    <source>
        <strain evidence="2 3">SR4</strain>
    </source>
</reference>
<proteinExistence type="predicted"/>
<evidence type="ECO:0008006" key="4">
    <source>
        <dbReference type="Google" id="ProtNLM"/>
    </source>
</evidence>
<feature type="signal peptide" evidence="1">
    <location>
        <begin position="1"/>
        <end position="23"/>
    </location>
</feature>
<dbReference type="Proteomes" id="UP000585050">
    <property type="component" value="Unassembled WGS sequence"/>
</dbReference>
<protein>
    <recommendedName>
        <fullName evidence="4">Outer membrane protein beta-barrel domain-containing protein</fullName>
    </recommendedName>
</protein>
<evidence type="ECO:0000256" key="1">
    <source>
        <dbReference type="SAM" id="SignalP"/>
    </source>
</evidence>
<evidence type="ECO:0000313" key="3">
    <source>
        <dbReference type="Proteomes" id="UP000585050"/>
    </source>
</evidence>
<keyword evidence="3" id="KW-1185">Reference proteome</keyword>
<dbReference type="SUPFAM" id="SSF56925">
    <property type="entry name" value="OMPA-like"/>
    <property type="match status" value="1"/>
</dbReference>
<keyword evidence="1" id="KW-0732">Signal</keyword>
<dbReference type="EMBL" id="JABAIL010000014">
    <property type="protein sequence ID" value="NLR94681.1"/>
    <property type="molecule type" value="Genomic_DNA"/>
</dbReference>
<dbReference type="InterPro" id="IPR011250">
    <property type="entry name" value="OMP/PagP_B-barrel"/>
</dbReference>
<gene>
    <name evidence="2" type="ORF">HGP29_25980</name>
</gene>
<dbReference type="RefSeq" id="WP_168885390.1">
    <property type="nucleotide sequence ID" value="NZ_JABAIL010000014.1"/>
</dbReference>
<feature type="chain" id="PRO_5031297095" description="Outer membrane protein beta-barrel domain-containing protein" evidence="1">
    <location>
        <begin position="24"/>
        <end position="200"/>
    </location>
</feature>
<sequence length="200" mass="21799">MKNFKNLLLTISVLLLGATASFAQDNIVGITYSMAVPTTGVNNYINEASFSGVNVEYRKFLNDNLSVGANIGWNYFQQSNGTQTYYGDNGAITGEEFRDSDILQTMVTSHYYFGEEGGIRPYIGVGVGAAGNYFDNQVGGIAVVDHYWSFAVTPEVGVLAPLGGSGTYLLTNVKYNYMTEAKGYGDYGFWSFNIGLAFDF</sequence>
<dbReference type="AlphaFoldDB" id="A0A7X8XYZ6"/>
<name>A0A7X8XYZ6_9BACT</name>
<organism evidence="2 3">
    <name type="scientific">Flammeovirga agarivorans</name>
    <dbReference type="NCBI Taxonomy" id="2726742"/>
    <lineage>
        <taxon>Bacteria</taxon>
        <taxon>Pseudomonadati</taxon>
        <taxon>Bacteroidota</taxon>
        <taxon>Cytophagia</taxon>
        <taxon>Cytophagales</taxon>
        <taxon>Flammeovirgaceae</taxon>
        <taxon>Flammeovirga</taxon>
    </lineage>
</organism>